<gene>
    <name evidence="14" type="ORF">RHGRI_032695</name>
</gene>
<accession>A0AAV6IDC2</accession>
<dbReference type="PANTHER" id="PTHR32297">
    <property type="entry name" value="SODIUM CHANNEL MODIFIER 1"/>
    <property type="match status" value="1"/>
</dbReference>
<dbReference type="GO" id="GO:0016607">
    <property type="term" value="C:nuclear speck"/>
    <property type="evidence" value="ECO:0007669"/>
    <property type="project" value="UniProtKB-SubCell"/>
</dbReference>
<evidence type="ECO:0000313" key="14">
    <source>
        <dbReference type="EMBL" id="KAG5526506.1"/>
    </source>
</evidence>
<feature type="compositionally biased region" description="Basic and acidic residues" evidence="11">
    <location>
        <begin position="132"/>
        <end position="146"/>
    </location>
</feature>
<evidence type="ECO:0000256" key="8">
    <source>
        <dbReference type="ARBA" id="ARBA00022833"/>
    </source>
</evidence>
<evidence type="ECO:0000256" key="3">
    <source>
        <dbReference type="ARBA" id="ARBA00020620"/>
    </source>
</evidence>
<evidence type="ECO:0000256" key="2">
    <source>
        <dbReference type="ARBA" id="ARBA00004642"/>
    </source>
</evidence>
<evidence type="ECO:0000313" key="15">
    <source>
        <dbReference type="Proteomes" id="UP000823749"/>
    </source>
</evidence>
<dbReference type="InterPro" id="IPR031625">
    <property type="entry name" value="SCNM1_acidic"/>
</dbReference>
<keyword evidence="8" id="KW-0862">Zinc</keyword>
<dbReference type="Pfam" id="PF15805">
    <property type="entry name" value="SCNM1_acidic"/>
    <property type="match status" value="1"/>
</dbReference>
<keyword evidence="15" id="KW-1185">Reference proteome</keyword>
<evidence type="ECO:0000256" key="5">
    <source>
        <dbReference type="ARBA" id="ARBA00022723"/>
    </source>
</evidence>
<keyword evidence="6" id="KW-0747">Spliceosome</keyword>
<reference evidence="14" key="1">
    <citation type="submission" date="2020-08" db="EMBL/GenBank/DDBJ databases">
        <title>Plant Genome Project.</title>
        <authorList>
            <person name="Zhang R.-G."/>
        </authorList>
    </citation>
    <scope>NUCLEOTIDE SEQUENCE</scope>
    <source>
        <strain evidence="14">WSP0</strain>
        <tissue evidence="14">Leaf</tissue>
    </source>
</reference>
<evidence type="ECO:0000259" key="12">
    <source>
        <dbReference type="Pfam" id="PF15803"/>
    </source>
</evidence>
<evidence type="ECO:0000256" key="4">
    <source>
        <dbReference type="ARBA" id="ARBA00022664"/>
    </source>
</evidence>
<dbReference type="InterPro" id="IPR031622">
    <property type="entry name" value="Znf-SCNM1"/>
</dbReference>
<evidence type="ECO:0000256" key="1">
    <source>
        <dbReference type="ARBA" id="ARBA00004324"/>
    </source>
</evidence>
<evidence type="ECO:0000259" key="13">
    <source>
        <dbReference type="Pfam" id="PF15805"/>
    </source>
</evidence>
<keyword evidence="9" id="KW-0508">mRNA splicing</keyword>
<dbReference type="PANTHER" id="PTHR32297:SF1">
    <property type="entry name" value="SODIUM CHANNEL MODIFIER 1"/>
    <property type="match status" value="1"/>
</dbReference>
<protein>
    <recommendedName>
        <fullName evidence="3">Sodium channel modifier 1</fullName>
    </recommendedName>
</protein>
<sequence length="224" mass="24999">MSVYGGDSWAREAQYRKRRVDDLAVEGIESSSYRKLSSGKYACLICPHNPVLDTPLMLSMHIKGSRHCAAKSKLKEKELAIQDEINKRIALSECSASAIASGTSKRFAHRSVRKPLIEETRKAASEILSNRTPERSEAKGLNDVKSSKGQSTYGPLHSNSEGPFLAIEAADNFGTQLPADLRQRQERELKFTEAGWKRDGHGKWFKDENVEFDSDEEDPNVCLA</sequence>
<feature type="compositionally biased region" description="Polar residues" evidence="11">
    <location>
        <begin position="147"/>
        <end position="160"/>
    </location>
</feature>
<organism evidence="14 15">
    <name type="scientific">Rhododendron griersonianum</name>
    <dbReference type="NCBI Taxonomy" id="479676"/>
    <lineage>
        <taxon>Eukaryota</taxon>
        <taxon>Viridiplantae</taxon>
        <taxon>Streptophyta</taxon>
        <taxon>Embryophyta</taxon>
        <taxon>Tracheophyta</taxon>
        <taxon>Spermatophyta</taxon>
        <taxon>Magnoliopsida</taxon>
        <taxon>eudicotyledons</taxon>
        <taxon>Gunneridae</taxon>
        <taxon>Pentapetalae</taxon>
        <taxon>asterids</taxon>
        <taxon>Ericales</taxon>
        <taxon>Ericaceae</taxon>
        <taxon>Ericoideae</taxon>
        <taxon>Rhodoreae</taxon>
        <taxon>Rhododendron</taxon>
    </lineage>
</organism>
<proteinExistence type="predicted"/>
<feature type="domain" description="Sodium channel modifier 1 zinc-finger" evidence="12">
    <location>
        <begin position="43"/>
        <end position="68"/>
    </location>
</feature>
<dbReference type="Pfam" id="PF15803">
    <property type="entry name" value="zf-SCNM1"/>
    <property type="match status" value="1"/>
</dbReference>
<keyword evidence="5" id="KW-0479">Metal-binding</keyword>
<name>A0AAV6IDC2_9ERIC</name>
<keyword evidence="10" id="KW-0539">Nucleus</keyword>
<dbReference type="AlphaFoldDB" id="A0AAV6IDC2"/>
<dbReference type="Proteomes" id="UP000823749">
    <property type="component" value="Chromosome 11"/>
</dbReference>
<evidence type="ECO:0000256" key="10">
    <source>
        <dbReference type="ARBA" id="ARBA00023242"/>
    </source>
</evidence>
<feature type="region of interest" description="Disordered" evidence="11">
    <location>
        <begin position="126"/>
        <end position="160"/>
    </location>
</feature>
<evidence type="ECO:0000256" key="7">
    <source>
        <dbReference type="ARBA" id="ARBA00022771"/>
    </source>
</evidence>
<dbReference type="GO" id="GO:0008270">
    <property type="term" value="F:zinc ion binding"/>
    <property type="evidence" value="ECO:0007669"/>
    <property type="project" value="UniProtKB-KW"/>
</dbReference>
<feature type="domain" description="Sodium channel modifier 1 acidic C-terminal" evidence="13">
    <location>
        <begin position="182"/>
        <end position="220"/>
    </location>
</feature>
<dbReference type="GO" id="GO:0005681">
    <property type="term" value="C:spliceosomal complex"/>
    <property type="evidence" value="ECO:0007669"/>
    <property type="project" value="UniProtKB-KW"/>
</dbReference>
<comment type="subcellular location">
    <subcellularLocation>
        <location evidence="1">Nucleus speckle</location>
    </subcellularLocation>
    <subcellularLocation>
        <location evidence="2">Nucleus</location>
        <location evidence="2">Nucleoplasm</location>
    </subcellularLocation>
</comment>
<evidence type="ECO:0000256" key="9">
    <source>
        <dbReference type="ARBA" id="ARBA00023187"/>
    </source>
</evidence>
<dbReference type="EMBL" id="JACTNZ010000011">
    <property type="protein sequence ID" value="KAG5526506.1"/>
    <property type="molecule type" value="Genomic_DNA"/>
</dbReference>
<evidence type="ECO:0000256" key="6">
    <source>
        <dbReference type="ARBA" id="ARBA00022728"/>
    </source>
</evidence>
<dbReference type="GO" id="GO:0008380">
    <property type="term" value="P:RNA splicing"/>
    <property type="evidence" value="ECO:0007669"/>
    <property type="project" value="UniProtKB-KW"/>
</dbReference>
<keyword evidence="4" id="KW-0507">mRNA processing</keyword>
<dbReference type="InterPro" id="IPR033570">
    <property type="entry name" value="SCNM1"/>
</dbReference>
<comment type="caution">
    <text evidence="14">The sequence shown here is derived from an EMBL/GenBank/DDBJ whole genome shotgun (WGS) entry which is preliminary data.</text>
</comment>
<dbReference type="GO" id="GO:0006397">
    <property type="term" value="P:mRNA processing"/>
    <property type="evidence" value="ECO:0007669"/>
    <property type="project" value="UniProtKB-KW"/>
</dbReference>
<evidence type="ECO:0000256" key="11">
    <source>
        <dbReference type="SAM" id="MobiDB-lite"/>
    </source>
</evidence>
<keyword evidence="7" id="KW-0863">Zinc-finger</keyword>